<sequence>MGQLTGKNYYKDSANIFPTLNRFFRYKGNSNLNIKESLIKPEEHHLIHDLVNNTPLNPYNDTLITDLEIIPVAVSRFFSNINKKDPPRKYHKQELHGNLE</sequence>
<dbReference type="Proteomes" id="UP001627154">
    <property type="component" value="Unassembled WGS sequence"/>
</dbReference>
<proteinExistence type="predicted"/>
<dbReference type="AlphaFoldDB" id="A0ABD2WK89"/>
<evidence type="ECO:0000313" key="3">
    <source>
        <dbReference type="Proteomes" id="UP001627154"/>
    </source>
</evidence>
<feature type="region of interest" description="Disordered" evidence="1">
    <location>
        <begin position="81"/>
        <end position="100"/>
    </location>
</feature>
<keyword evidence="3" id="KW-1185">Reference proteome</keyword>
<organism evidence="2 3">
    <name type="scientific">Trichogramma kaykai</name>
    <dbReference type="NCBI Taxonomy" id="54128"/>
    <lineage>
        <taxon>Eukaryota</taxon>
        <taxon>Metazoa</taxon>
        <taxon>Ecdysozoa</taxon>
        <taxon>Arthropoda</taxon>
        <taxon>Hexapoda</taxon>
        <taxon>Insecta</taxon>
        <taxon>Pterygota</taxon>
        <taxon>Neoptera</taxon>
        <taxon>Endopterygota</taxon>
        <taxon>Hymenoptera</taxon>
        <taxon>Apocrita</taxon>
        <taxon>Proctotrupomorpha</taxon>
        <taxon>Chalcidoidea</taxon>
        <taxon>Trichogrammatidae</taxon>
        <taxon>Trichogramma</taxon>
    </lineage>
</organism>
<name>A0ABD2WK89_9HYME</name>
<evidence type="ECO:0000256" key="1">
    <source>
        <dbReference type="SAM" id="MobiDB-lite"/>
    </source>
</evidence>
<dbReference type="EMBL" id="JBJJXI010000097">
    <property type="protein sequence ID" value="KAL3393475.1"/>
    <property type="molecule type" value="Genomic_DNA"/>
</dbReference>
<reference evidence="2 3" key="1">
    <citation type="journal article" date="2024" name="bioRxiv">
        <title>A reference genome for Trichogramma kaykai: A tiny desert-dwelling parasitoid wasp with competing sex-ratio distorters.</title>
        <authorList>
            <person name="Culotta J."/>
            <person name="Lindsey A.R."/>
        </authorList>
    </citation>
    <scope>NUCLEOTIDE SEQUENCE [LARGE SCALE GENOMIC DNA]</scope>
    <source>
        <strain evidence="2 3">KSX58</strain>
    </source>
</reference>
<protein>
    <submittedName>
        <fullName evidence="2">Uncharacterized protein</fullName>
    </submittedName>
</protein>
<feature type="compositionally biased region" description="Basic and acidic residues" evidence="1">
    <location>
        <begin position="82"/>
        <end position="100"/>
    </location>
</feature>
<evidence type="ECO:0000313" key="2">
    <source>
        <dbReference type="EMBL" id="KAL3393475.1"/>
    </source>
</evidence>
<comment type="caution">
    <text evidence="2">The sequence shown here is derived from an EMBL/GenBank/DDBJ whole genome shotgun (WGS) entry which is preliminary data.</text>
</comment>
<accession>A0ABD2WK89</accession>
<gene>
    <name evidence="2" type="ORF">TKK_012148</name>
</gene>